<keyword evidence="2" id="KW-1185">Reference proteome</keyword>
<reference evidence="1 2" key="1">
    <citation type="submission" date="2018-01" db="EMBL/GenBank/DDBJ databases">
        <title>A novel member of the phylum Bacteroidetes isolated from glacier ice.</title>
        <authorList>
            <person name="Liu Q."/>
            <person name="Xin Y.-H."/>
        </authorList>
    </citation>
    <scope>NUCLEOTIDE SEQUENCE [LARGE SCALE GENOMIC DNA]</scope>
    <source>
        <strain evidence="1 2">RB1R16</strain>
    </source>
</reference>
<gene>
    <name evidence="1" type="ORF">CJD36_010195</name>
</gene>
<name>A0A2S7SUD4_9BACT</name>
<comment type="caution">
    <text evidence="1">The sequence shown here is derived from an EMBL/GenBank/DDBJ whole genome shotgun (WGS) entry which is preliminary data.</text>
</comment>
<accession>A0A2S7SUD4</accession>
<protein>
    <submittedName>
        <fullName evidence="1">Uncharacterized protein</fullName>
    </submittedName>
</protein>
<dbReference type="Proteomes" id="UP000239872">
    <property type="component" value="Unassembled WGS sequence"/>
</dbReference>
<dbReference type="EMBL" id="PPSL01000003">
    <property type="protein sequence ID" value="PQJ10338.1"/>
    <property type="molecule type" value="Genomic_DNA"/>
</dbReference>
<dbReference type="AlphaFoldDB" id="A0A2S7SUD4"/>
<evidence type="ECO:0000313" key="2">
    <source>
        <dbReference type="Proteomes" id="UP000239872"/>
    </source>
</evidence>
<dbReference type="RefSeq" id="WP_105039066.1">
    <property type="nucleotide sequence ID" value="NZ_PPSL01000003.1"/>
</dbReference>
<evidence type="ECO:0000313" key="1">
    <source>
        <dbReference type="EMBL" id="PQJ10338.1"/>
    </source>
</evidence>
<proteinExistence type="predicted"/>
<sequence length="202" mass="23598">MVKTLIVAFYLMISLGAAGQERPFNCRILNEIILRIDTERTNLEISSLVSDDKVFFAGGEIKAKDAYLNDRELDSIIHLPNISQITHSRHDSLFYLASENLIIDTLRFFTPECSCRINNRNWVVVNSYKDVPKDKSYNIIRLDKLSYYHNYPTITMRHKSSKSRLDNVTFLYNVEDNVPAIKEIFIMRRNEINVDPAPYWDK</sequence>
<organism evidence="1 2">
    <name type="scientific">Flavipsychrobacter stenotrophus</name>
    <dbReference type="NCBI Taxonomy" id="2077091"/>
    <lineage>
        <taxon>Bacteria</taxon>
        <taxon>Pseudomonadati</taxon>
        <taxon>Bacteroidota</taxon>
        <taxon>Chitinophagia</taxon>
        <taxon>Chitinophagales</taxon>
        <taxon>Chitinophagaceae</taxon>
        <taxon>Flavipsychrobacter</taxon>
    </lineage>
</organism>